<comment type="similarity">
    <text evidence="2">Belongs to the autoinducer-2 exporter (AI-2E) (TC 2.A.86) family.</text>
</comment>
<keyword evidence="7 8" id="KW-0472">Membrane</keyword>
<dbReference type="PATRIC" id="fig|1619048.3.peg.569"/>
<comment type="subcellular location">
    <subcellularLocation>
        <location evidence="1">Cell membrane</location>
        <topology evidence="1">Multi-pass membrane protein</topology>
    </subcellularLocation>
</comment>
<dbReference type="Pfam" id="PF01594">
    <property type="entry name" value="AI-2E_transport"/>
    <property type="match status" value="1"/>
</dbReference>
<keyword evidence="6 8" id="KW-1133">Transmembrane helix</keyword>
<evidence type="ECO:0000313" key="10">
    <source>
        <dbReference type="Proteomes" id="UP000034108"/>
    </source>
</evidence>
<feature type="transmembrane region" description="Helical" evidence="8">
    <location>
        <begin position="142"/>
        <end position="168"/>
    </location>
</feature>
<evidence type="ECO:0000256" key="4">
    <source>
        <dbReference type="ARBA" id="ARBA00022475"/>
    </source>
</evidence>
<evidence type="ECO:0000313" key="9">
    <source>
        <dbReference type="EMBL" id="KKR97944.1"/>
    </source>
</evidence>
<comment type="caution">
    <text evidence="9">The sequence shown here is derived from an EMBL/GenBank/DDBJ whole genome shotgun (WGS) entry which is preliminary data.</text>
</comment>
<feature type="transmembrane region" description="Helical" evidence="8">
    <location>
        <begin position="243"/>
        <end position="261"/>
    </location>
</feature>
<evidence type="ECO:0000256" key="5">
    <source>
        <dbReference type="ARBA" id="ARBA00022692"/>
    </source>
</evidence>
<protein>
    <recommendedName>
        <fullName evidence="11">AI-2E family transporter</fullName>
    </recommendedName>
</protein>
<evidence type="ECO:0008006" key="11">
    <source>
        <dbReference type="Google" id="ProtNLM"/>
    </source>
</evidence>
<accession>A0A0G0VAK3</accession>
<evidence type="ECO:0000256" key="2">
    <source>
        <dbReference type="ARBA" id="ARBA00009773"/>
    </source>
</evidence>
<gene>
    <name evidence="9" type="ORF">UU49_C0021G0007</name>
</gene>
<evidence type="ECO:0000256" key="7">
    <source>
        <dbReference type="ARBA" id="ARBA00023136"/>
    </source>
</evidence>
<dbReference type="STRING" id="1619048.UU49_C0021G0007"/>
<evidence type="ECO:0000256" key="1">
    <source>
        <dbReference type="ARBA" id="ARBA00004651"/>
    </source>
</evidence>
<proteinExistence type="inferred from homology"/>
<name>A0A0G0VAK3_9BACT</name>
<feature type="transmembrane region" description="Helical" evidence="8">
    <location>
        <begin position="65"/>
        <end position="87"/>
    </location>
</feature>
<keyword evidence="3" id="KW-0813">Transport</keyword>
<dbReference type="PANTHER" id="PTHR21716:SF53">
    <property type="entry name" value="PERMEASE PERM-RELATED"/>
    <property type="match status" value="1"/>
</dbReference>
<keyword evidence="5 8" id="KW-0812">Transmembrane</keyword>
<feature type="transmembrane region" description="Helical" evidence="8">
    <location>
        <begin position="266"/>
        <end position="282"/>
    </location>
</feature>
<dbReference type="EMBL" id="LCAV01000021">
    <property type="protein sequence ID" value="KKR97944.1"/>
    <property type="molecule type" value="Genomic_DNA"/>
</dbReference>
<feature type="transmembrane region" description="Helical" evidence="8">
    <location>
        <begin position="302"/>
        <end position="333"/>
    </location>
</feature>
<evidence type="ECO:0000256" key="8">
    <source>
        <dbReference type="SAM" id="Phobius"/>
    </source>
</evidence>
<keyword evidence="4" id="KW-1003">Cell membrane</keyword>
<evidence type="ECO:0000256" key="3">
    <source>
        <dbReference type="ARBA" id="ARBA00022448"/>
    </source>
</evidence>
<reference evidence="9 10" key="1">
    <citation type="journal article" date="2015" name="Nature">
        <title>rRNA introns, odd ribosomes, and small enigmatic genomes across a large radiation of phyla.</title>
        <authorList>
            <person name="Brown C.T."/>
            <person name="Hug L.A."/>
            <person name="Thomas B.C."/>
            <person name="Sharon I."/>
            <person name="Castelle C.J."/>
            <person name="Singh A."/>
            <person name="Wilkins M.J."/>
            <person name="Williams K.H."/>
            <person name="Banfield J.F."/>
        </authorList>
    </citation>
    <scope>NUCLEOTIDE SEQUENCE [LARGE SCALE GENOMIC DNA]</scope>
</reference>
<dbReference type="Proteomes" id="UP000034108">
    <property type="component" value="Unassembled WGS sequence"/>
</dbReference>
<evidence type="ECO:0000256" key="6">
    <source>
        <dbReference type="ARBA" id="ARBA00022989"/>
    </source>
</evidence>
<dbReference type="PANTHER" id="PTHR21716">
    <property type="entry name" value="TRANSMEMBRANE PROTEIN"/>
    <property type="match status" value="1"/>
</dbReference>
<organism evidence="9 10">
    <name type="scientific">Candidatus Magasanikbacteria bacterium GW2011_GWC2_41_17</name>
    <dbReference type="NCBI Taxonomy" id="1619048"/>
    <lineage>
        <taxon>Bacteria</taxon>
        <taxon>Candidatus Magasanikiibacteriota</taxon>
    </lineage>
</organism>
<sequence>MDKTTIRVSTSTLIKIAAVFLLFYFAYLVFDLLVLLFIAIILASLIDPLADWFAKKRMWRGAAVFLIYILVFGVLALVLVLLVPIIISQVTQLSVNFSGYWEKIMTGFSAIKTLSVRFGLWENLQTTLPATLQGSVMTAQKLISSIFGVFDWIFSFVLVLVMAFYMVVEEDGFKKAIRSIAPSEYQNYIGQLWARIKEKLGDWLRGTLTLGLIIGAMAYAGLLILGVQYALLLAVMAGIFEMIPYAGPIFSGLVAVLLAFLQTGDWPLPVFTAILFIVIQQLENNLLVPKIMKKAVGLNPIVSILSLLIGFRLLGVVGALLSIPVATVLSIVLTDLVDSREKK</sequence>
<dbReference type="GO" id="GO:0055085">
    <property type="term" value="P:transmembrane transport"/>
    <property type="evidence" value="ECO:0007669"/>
    <property type="project" value="TreeGrafter"/>
</dbReference>
<feature type="transmembrane region" description="Helical" evidence="8">
    <location>
        <begin position="207"/>
        <end position="231"/>
    </location>
</feature>
<dbReference type="AlphaFoldDB" id="A0A0G0VAK3"/>
<dbReference type="GO" id="GO:0005886">
    <property type="term" value="C:plasma membrane"/>
    <property type="evidence" value="ECO:0007669"/>
    <property type="project" value="UniProtKB-SubCell"/>
</dbReference>
<dbReference type="InterPro" id="IPR002549">
    <property type="entry name" value="AI-2E-like"/>
</dbReference>